<accession>A0A645HA82</accession>
<gene>
    <name evidence="1" type="ORF">SDC9_180497</name>
</gene>
<sequence>MIDQATTFHRLPDASLRGKRLVLVNACKKLGFKHIRGAQPQQQVVHLQAVRERYLCLLNITHALLDARDVVHARERKQRLQCKSAQ</sequence>
<dbReference type="AlphaFoldDB" id="A0A645HA82"/>
<comment type="caution">
    <text evidence="1">The sequence shown here is derived from an EMBL/GenBank/DDBJ whole genome shotgun (WGS) entry which is preliminary data.</text>
</comment>
<organism evidence="1">
    <name type="scientific">bioreactor metagenome</name>
    <dbReference type="NCBI Taxonomy" id="1076179"/>
    <lineage>
        <taxon>unclassified sequences</taxon>
        <taxon>metagenomes</taxon>
        <taxon>ecological metagenomes</taxon>
    </lineage>
</organism>
<evidence type="ECO:0000313" key="1">
    <source>
        <dbReference type="EMBL" id="MPN33014.1"/>
    </source>
</evidence>
<proteinExistence type="predicted"/>
<name>A0A645HA82_9ZZZZ</name>
<dbReference type="EMBL" id="VSSQ01085309">
    <property type="protein sequence ID" value="MPN33014.1"/>
    <property type="molecule type" value="Genomic_DNA"/>
</dbReference>
<protein>
    <submittedName>
        <fullName evidence="1">Uncharacterized protein</fullName>
    </submittedName>
</protein>
<reference evidence="1" key="1">
    <citation type="submission" date="2019-08" db="EMBL/GenBank/DDBJ databases">
        <authorList>
            <person name="Kucharzyk K."/>
            <person name="Murdoch R.W."/>
            <person name="Higgins S."/>
            <person name="Loffler F."/>
        </authorList>
    </citation>
    <scope>NUCLEOTIDE SEQUENCE</scope>
</reference>